<sequence>MEIHELEAFLNGFTDDEKVGIMEKHHIVFRSQGGCDFYCNIIELPTGLHKGRRGPHMCRKTDVFLKKSVQEALFAELGTERKTADEIVHLCCPMNRRSERKLHKRLESAKSYGGKYEIEDAVRAIMGGKLY</sequence>
<evidence type="ECO:0000313" key="1">
    <source>
        <dbReference type="EMBL" id="DAE11091.1"/>
    </source>
</evidence>
<organism evidence="1">
    <name type="scientific">Myoviridae sp. ctzwE5</name>
    <dbReference type="NCBI Taxonomy" id="2825214"/>
    <lineage>
        <taxon>Viruses</taxon>
        <taxon>Duplodnaviria</taxon>
        <taxon>Heunggongvirae</taxon>
        <taxon>Uroviricota</taxon>
        <taxon>Caudoviricetes</taxon>
    </lineage>
</organism>
<protein>
    <recommendedName>
        <fullName evidence="2">HNH endonuclease</fullName>
    </recommendedName>
</protein>
<reference evidence="1" key="1">
    <citation type="journal article" date="2021" name="Proc. Natl. Acad. Sci. U.S.A.">
        <title>A Catalog of Tens of Thousands of Viruses from Human Metagenomes Reveals Hidden Associations with Chronic Diseases.</title>
        <authorList>
            <person name="Tisza M.J."/>
            <person name="Buck C.B."/>
        </authorList>
    </citation>
    <scope>NUCLEOTIDE SEQUENCE</scope>
    <source>
        <strain evidence="1">CtzwE5</strain>
    </source>
</reference>
<name>A0A8S5PX52_9CAUD</name>
<accession>A0A8S5PX52</accession>
<dbReference type="EMBL" id="BK015525">
    <property type="protein sequence ID" value="DAE11091.1"/>
    <property type="molecule type" value="Genomic_DNA"/>
</dbReference>
<evidence type="ECO:0008006" key="2">
    <source>
        <dbReference type="Google" id="ProtNLM"/>
    </source>
</evidence>
<proteinExistence type="predicted"/>